<feature type="transmembrane region" description="Helical" evidence="1">
    <location>
        <begin position="61"/>
        <end position="83"/>
    </location>
</feature>
<keyword evidence="1" id="KW-0472">Membrane</keyword>
<reference evidence="2 3" key="1">
    <citation type="journal article" date="2017" name="ISME J.">
        <title>Energy and carbon metabolisms in a deep terrestrial subsurface fluid microbial community.</title>
        <authorList>
            <person name="Momper L."/>
            <person name="Jungbluth S.P."/>
            <person name="Lee M.D."/>
            <person name="Amend J.P."/>
        </authorList>
    </citation>
    <scope>NUCLEOTIDE SEQUENCE [LARGE SCALE GENOMIC DNA]</scope>
    <source>
        <strain evidence="2">SURF_29</strain>
    </source>
</reference>
<keyword evidence="1" id="KW-1133">Transmembrane helix</keyword>
<keyword evidence="1" id="KW-0812">Transmembrane</keyword>
<evidence type="ECO:0000256" key="1">
    <source>
        <dbReference type="SAM" id="Phobius"/>
    </source>
</evidence>
<protein>
    <recommendedName>
        <fullName evidence="4">DUF5668 domain-containing protein</fullName>
    </recommendedName>
</protein>
<dbReference type="Proteomes" id="UP000285655">
    <property type="component" value="Unassembled WGS sequence"/>
</dbReference>
<evidence type="ECO:0000313" key="2">
    <source>
        <dbReference type="EMBL" id="RJO61545.1"/>
    </source>
</evidence>
<feature type="transmembrane region" description="Helical" evidence="1">
    <location>
        <begin position="31"/>
        <end position="54"/>
    </location>
</feature>
<comment type="caution">
    <text evidence="2">The sequence shown here is derived from an EMBL/GenBank/DDBJ whole genome shotgun (WGS) entry which is preliminary data.</text>
</comment>
<sequence>MKINPFRAAVGFLMLFISIILLLTTSDLVPWSIWVFVWQFWPILFVVFGVAFLMKRWNLNFFIGLPIFIVIFALLGAGLWLAWENQYFNTDTFTEINEKNLTETRISNELPKKIEETDVKIVFGTSKINIGATSDANSNFLYDGTHKSNFFTLNQRLDTFGSSADLSFKASPFLKRPFSSKNINELKLNFSQKIKYSFDISSGASDIDINLNSLNVENLDIDAGASKVVIRFDKGKSIDVKVKSGASSVKFYVPEGLGLRISTKSAFTSKNFEDFGLVEKEGTWESINWEDSKNKANIKLEAGISKVELVK</sequence>
<organism evidence="2 3">
    <name type="scientific">candidate division WS5 bacterium</name>
    <dbReference type="NCBI Taxonomy" id="2093353"/>
    <lineage>
        <taxon>Bacteria</taxon>
        <taxon>candidate division WS5</taxon>
    </lineage>
</organism>
<evidence type="ECO:0008006" key="4">
    <source>
        <dbReference type="Google" id="ProtNLM"/>
    </source>
</evidence>
<evidence type="ECO:0000313" key="3">
    <source>
        <dbReference type="Proteomes" id="UP000285655"/>
    </source>
</evidence>
<name>A0A419DEM9_9BACT</name>
<accession>A0A419DEM9</accession>
<feature type="transmembrane region" description="Helical" evidence="1">
    <location>
        <begin position="7"/>
        <end position="25"/>
    </location>
</feature>
<proteinExistence type="predicted"/>
<dbReference type="EMBL" id="QZJW01000017">
    <property type="protein sequence ID" value="RJO61545.1"/>
    <property type="molecule type" value="Genomic_DNA"/>
</dbReference>
<gene>
    <name evidence="2" type="ORF">C4544_02310</name>
</gene>
<dbReference type="AlphaFoldDB" id="A0A419DEM9"/>